<dbReference type="Proteomes" id="UP000231501">
    <property type="component" value="Unassembled WGS sequence"/>
</dbReference>
<evidence type="ECO:0000256" key="1">
    <source>
        <dbReference type="ARBA" id="ARBA00022553"/>
    </source>
</evidence>
<sequence length="548" mass="60732">MGARARGTAVMTLASPLSKTQALVIDGNATSRSLMTAQLRELGVGHVRQATRVRDARVILETQPYDIVLCDYYFDGSELSGQDLLDELRREQLLPYATVFVMVTGEASYAKVAEAAEAALDAYLVKPYTSAALADRLANARHRKLELKAIFDAIDARDFDRAADLCLERFQRKATYWLYAARIGAELLLRLERHAEARELYEAIIAARTVPWARLGVARTEVASGNLSAARRTLETLIGDMPDQADSYDLMGRVQMEQGEIDAALATYRTAATLTPGCLLRQQHCGTLAFYAGQRDEALRMLERSLAQGLRSKLFDWHSLALLALMRFDAKDGKGLKYAADALAQGIDRAPRDARLQRFDVLLQGLRLLLERRLADALQLARQFARRAADEDFDLESACLLIALWVRMARQDIELSEMDTLMSQLGLRFCSSKSATEVMLSMAEGHEPSTQLMRDANARVFAISETAMRHAMRGDAQTGVQLLVEQGGLTLNAKLIDMAALVLKRYRERMSDPDALAPRIEDLQRRYVQASGQGLKAARAAGGMALRG</sequence>
<evidence type="ECO:0000256" key="3">
    <source>
        <dbReference type="PROSITE-ProRule" id="PRU00339"/>
    </source>
</evidence>
<reference evidence="5 6" key="1">
    <citation type="submission" date="2017-11" db="EMBL/GenBank/DDBJ databases">
        <title>Draft genome sequence of Mitsuaria sp. HWN-4.</title>
        <authorList>
            <person name="Gundlapally S.R."/>
        </authorList>
    </citation>
    <scope>NUCLEOTIDE SEQUENCE [LARGE SCALE GENOMIC DNA]</scope>
    <source>
        <strain evidence="5 6">HWN-4</strain>
    </source>
</reference>
<accession>A0A2G9CBT8</accession>
<dbReference type="Gene3D" id="1.25.40.10">
    <property type="entry name" value="Tetratricopeptide repeat domain"/>
    <property type="match status" value="1"/>
</dbReference>
<evidence type="ECO:0000259" key="4">
    <source>
        <dbReference type="PROSITE" id="PS50110"/>
    </source>
</evidence>
<proteinExistence type="predicted"/>
<dbReference type="InterPro" id="IPR011006">
    <property type="entry name" value="CheY-like_superfamily"/>
</dbReference>
<dbReference type="InterPro" id="IPR001789">
    <property type="entry name" value="Sig_transdc_resp-reg_receiver"/>
</dbReference>
<dbReference type="SUPFAM" id="SSF52172">
    <property type="entry name" value="CheY-like"/>
    <property type="match status" value="1"/>
</dbReference>
<dbReference type="Pfam" id="PF14559">
    <property type="entry name" value="TPR_19"/>
    <property type="match status" value="1"/>
</dbReference>
<protein>
    <submittedName>
        <fullName evidence="5">Response regulator</fullName>
    </submittedName>
</protein>
<dbReference type="PANTHER" id="PTHR44591">
    <property type="entry name" value="STRESS RESPONSE REGULATOR PROTEIN 1"/>
    <property type="match status" value="1"/>
</dbReference>
<dbReference type="InterPro" id="IPR011990">
    <property type="entry name" value="TPR-like_helical_dom_sf"/>
</dbReference>
<feature type="repeat" description="TPR" evidence="3">
    <location>
        <begin position="245"/>
        <end position="278"/>
    </location>
</feature>
<dbReference type="PROSITE" id="PS50110">
    <property type="entry name" value="RESPONSE_REGULATORY"/>
    <property type="match status" value="1"/>
</dbReference>
<dbReference type="EMBL" id="PEOG01000026">
    <property type="protein sequence ID" value="PIM53094.1"/>
    <property type="molecule type" value="Genomic_DNA"/>
</dbReference>
<dbReference type="InterPro" id="IPR050595">
    <property type="entry name" value="Bact_response_regulator"/>
</dbReference>
<dbReference type="AlphaFoldDB" id="A0A2G9CBT8"/>
<feature type="domain" description="Response regulatory" evidence="4">
    <location>
        <begin position="21"/>
        <end position="141"/>
    </location>
</feature>
<keyword evidence="3" id="KW-0802">TPR repeat</keyword>
<dbReference type="Pfam" id="PF00072">
    <property type="entry name" value="Response_reg"/>
    <property type="match status" value="1"/>
</dbReference>
<evidence type="ECO:0000313" key="6">
    <source>
        <dbReference type="Proteomes" id="UP000231501"/>
    </source>
</evidence>
<evidence type="ECO:0000256" key="2">
    <source>
        <dbReference type="PROSITE-ProRule" id="PRU00169"/>
    </source>
</evidence>
<keyword evidence="6" id="KW-1185">Reference proteome</keyword>
<keyword evidence="1 2" id="KW-0597">Phosphoprotein</keyword>
<gene>
    <name evidence="5" type="ORF">CS062_11530</name>
</gene>
<comment type="caution">
    <text evidence="5">The sequence shown here is derived from an EMBL/GenBank/DDBJ whole genome shotgun (WGS) entry which is preliminary data.</text>
</comment>
<dbReference type="Gene3D" id="3.40.50.2300">
    <property type="match status" value="1"/>
</dbReference>
<name>A0A2G9CBT8_9BURK</name>
<dbReference type="PANTHER" id="PTHR44591:SF3">
    <property type="entry name" value="RESPONSE REGULATORY DOMAIN-CONTAINING PROTEIN"/>
    <property type="match status" value="1"/>
</dbReference>
<dbReference type="InterPro" id="IPR019734">
    <property type="entry name" value="TPR_rpt"/>
</dbReference>
<organism evidence="5 6">
    <name type="scientific">Roseateles chitinivorans</name>
    <dbReference type="NCBI Taxonomy" id="2917965"/>
    <lineage>
        <taxon>Bacteria</taxon>
        <taxon>Pseudomonadati</taxon>
        <taxon>Pseudomonadota</taxon>
        <taxon>Betaproteobacteria</taxon>
        <taxon>Burkholderiales</taxon>
        <taxon>Sphaerotilaceae</taxon>
        <taxon>Roseateles</taxon>
    </lineage>
</organism>
<dbReference type="GO" id="GO:0000160">
    <property type="term" value="P:phosphorelay signal transduction system"/>
    <property type="evidence" value="ECO:0007669"/>
    <property type="project" value="InterPro"/>
</dbReference>
<dbReference type="SUPFAM" id="SSF48452">
    <property type="entry name" value="TPR-like"/>
    <property type="match status" value="1"/>
</dbReference>
<dbReference type="SMART" id="SM00448">
    <property type="entry name" value="REC"/>
    <property type="match status" value="1"/>
</dbReference>
<dbReference type="PROSITE" id="PS50005">
    <property type="entry name" value="TPR"/>
    <property type="match status" value="1"/>
</dbReference>
<evidence type="ECO:0000313" key="5">
    <source>
        <dbReference type="EMBL" id="PIM53094.1"/>
    </source>
</evidence>
<feature type="modified residue" description="4-aspartylphosphate" evidence="2">
    <location>
        <position position="71"/>
    </location>
</feature>